<evidence type="ECO:0008006" key="3">
    <source>
        <dbReference type="Google" id="ProtNLM"/>
    </source>
</evidence>
<reference evidence="1 2" key="1">
    <citation type="journal article" date="2019" name="Emerg. Microbes Infect.">
        <title>Comprehensive subspecies identification of 175 nontuberculous mycobacteria species based on 7547 genomic profiles.</title>
        <authorList>
            <person name="Matsumoto Y."/>
            <person name="Kinjo T."/>
            <person name="Motooka D."/>
            <person name="Nabeya D."/>
            <person name="Jung N."/>
            <person name="Uechi K."/>
            <person name="Horii T."/>
            <person name="Iida T."/>
            <person name="Fujita J."/>
            <person name="Nakamura S."/>
        </authorList>
    </citation>
    <scope>NUCLEOTIDE SEQUENCE [LARGE SCALE GENOMIC DNA]</scope>
    <source>
        <strain evidence="1 2">JCM 30275</strain>
    </source>
</reference>
<accession>A0A6N4W3J5</accession>
<dbReference type="KEGG" id="many:MANY_18530"/>
<gene>
    <name evidence="1" type="ORF">MANY_18530</name>
</gene>
<proteinExistence type="predicted"/>
<protein>
    <recommendedName>
        <fullName evidence="3">DUF559 domain-containing protein</fullName>
    </recommendedName>
</protein>
<evidence type="ECO:0000313" key="1">
    <source>
        <dbReference type="EMBL" id="BBZ76516.1"/>
    </source>
</evidence>
<dbReference type="SUPFAM" id="SSF52980">
    <property type="entry name" value="Restriction endonuclease-like"/>
    <property type="match status" value="1"/>
</dbReference>
<dbReference type="EMBL" id="AP022620">
    <property type="protein sequence ID" value="BBZ76516.1"/>
    <property type="molecule type" value="Genomic_DNA"/>
</dbReference>
<evidence type="ECO:0000313" key="2">
    <source>
        <dbReference type="Proteomes" id="UP000467249"/>
    </source>
</evidence>
<dbReference type="Proteomes" id="UP000467249">
    <property type="component" value="Chromosome"/>
</dbReference>
<sequence>MDSRRRDSPAVDIVPGMQVFIGSEALAAGAVSRYELCSAFERLLPDVYAPKGTPLTLADRTLAAWLWSKRRGVVAGLAAAALHRAKWIDDSAPIELIYSNNKSPKGVVARQETLFEAEVIRLGDMSMTTVERTAFDLARRGSIVEAVARIDALARATGFKADDVLAVADRHPHVRGVRRISKVLDLMDGGAQSPKESWLRVLLIEAGFPRPQTQIPVLAPDGYPRYFLDLGWPDLKIAVEYDGEQHRTDRMQYRGDVTRSEYIQQLGWRRIRVLAGDRGPDVIRRVERVWPR</sequence>
<name>A0A6N4W3J5_9MYCO</name>
<dbReference type="InterPro" id="IPR011335">
    <property type="entry name" value="Restrct_endonuc-II-like"/>
</dbReference>
<dbReference type="AlphaFoldDB" id="A0A6N4W3J5"/>
<dbReference type="Gene3D" id="3.40.960.10">
    <property type="entry name" value="VSR Endonuclease"/>
    <property type="match status" value="1"/>
</dbReference>
<keyword evidence="2" id="KW-1185">Reference proteome</keyword>
<organism evidence="1 2">
    <name type="scientific">Mycolicibacterium anyangense</name>
    <dbReference type="NCBI Taxonomy" id="1431246"/>
    <lineage>
        <taxon>Bacteria</taxon>
        <taxon>Bacillati</taxon>
        <taxon>Actinomycetota</taxon>
        <taxon>Actinomycetes</taxon>
        <taxon>Mycobacteriales</taxon>
        <taxon>Mycobacteriaceae</taxon>
        <taxon>Mycolicibacterium</taxon>
    </lineage>
</organism>